<dbReference type="EMBL" id="MUHA01000004">
    <property type="protein sequence ID" value="OXB02576.1"/>
    <property type="molecule type" value="Genomic_DNA"/>
</dbReference>
<proteinExistence type="predicted"/>
<sequence>MKQIKFISIILLFLLTFTSSAEYFKHPSEFSACHGQDFLSTSEIPEVLPSALIISKDLDIHFIVKKKMKSRAVSSDSNILKSLFFTKLVHFKVFEDSLIYGIANIYQIQRHTHLHLYQLF</sequence>
<protein>
    <submittedName>
        <fullName evidence="1">Uncharacterized protein</fullName>
    </submittedName>
</protein>
<accession>A0A226I8D4</accession>
<reference evidence="1 2" key="1">
    <citation type="submission" date="2016-11" db="EMBL/GenBank/DDBJ databases">
        <title>Whole genomes of Flavobacteriaceae.</title>
        <authorList>
            <person name="Stine C."/>
            <person name="Li C."/>
            <person name="Tadesse D."/>
        </authorList>
    </citation>
    <scope>NUCLEOTIDE SEQUENCE [LARGE SCALE GENOMIC DNA]</scope>
    <source>
        <strain evidence="1 2">CCUG 59446</strain>
    </source>
</reference>
<organism evidence="1 2">
    <name type="scientific">Flavobacterium oncorhynchi</name>
    <dbReference type="NCBI Taxonomy" id="728056"/>
    <lineage>
        <taxon>Bacteria</taxon>
        <taxon>Pseudomonadati</taxon>
        <taxon>Bacteroidota</taxon>
        <taxon>Flavobacteriia</taxon>
        <taxon>Flavobacteriales</taxon>
        <taxon>Flavobacteriaceae</taxon>
        <taxon>Flavobacterium</taxon>
    </lineage>
</organism>
<dbReference type="AlphaFoldDB" id="A0A226I8D4"/>
<comment type="caution">
    <text evidence="1">The sequence shown here is derived from an EMBL/GenBank/DDBJ whole genome shotgun (WGS) entry which is preliminary data.</text>
</comment>
<evidence type="ECO:0000313" key="2">
    <source>
        <dbReference type="Proteomes" id="UP000198336"/>
    </source>
</evidence>
<keyword evidence="2" id="KW-1185">Reference proteome</keyword>
<evidence type="ECO:0000313" key="1">
    <source>
        <dbReference type="EMBL" id="OXB02576.1"/>
    </source>
</evidence>
<name>A0A226I8D4_9FLAO</name>
<gene>
    <name evidence="1" type="ORF">B0A75_02835</name>
</gene>
<dbReference type="Proteomes" id="UP000198336">
    <property type="component" value="Unassembled WGS sequence"/>
</dbReference>